<dbReference type="PANTHER" id="PTHR46300:SF2">
    <property type="entry name" value="CYTOCHROME P450 MONOOXYGENASE ALNH-RELATED"/>
    <property type="match status" value="1"/>
</dbReference>
<evidence type="ECO:0000256" key="6">
    <source>
        <dbReference type="SAM" id="Phobius"/>
    </source>
</evidence>
<dbReference type="InterPro" id="IPR050364">
    <property type="entry name" value="Cytochrome_P450_fung"/>
</dbReference>
<keyword evidence="5" id="KW-0503">Monooxygenase</keyword>
<organism evidence="7 8">
    <name type="scientific">Periconia macrospinosa</name>
    <dbReference type="NCBI Taxonomy" id="97972"/>
    <lineage>
        <taxon>Eukaryota</taxon>
        <taxon>Fungi</taxon>
        <taxon>Dikarya</taxon>
        <taxon>Ascomycota</taxon>
        <taxon>Pezizomycotina</taxon>
        <taxon>Dothideomycetes</taxon>
        <taxon>Pleosporomycetidae</taxon>
        <taxon>Pleosporales</taxon>
        <taxon>Massarineae</taxon>
        <taxon>Periconiaceae</taxon>
        <taxon>Periconia</taxon>
    </lineage>
</organism>
<comment type="similarity">
    <text evidence="1">Belongs to the cytochrome P450 family.</text>
</comment>
<accession>A0A2V1DQR7</accession>
<keyword evidence="6" id="KW-0812">Transmembrane</keyword>
<dbReference type="Gene3D" id="1.10.630.10">
    <property type="entry name" value="Cytochrome P450"/>
    <property type="match status" value="1"/>
</dbReference>
<evidence type="ECO:0000256" key="5">
    <source>
        <dbReference type="ARBA" id="ARBA00023033"/>
    </source>
</evidence>
<dbReference type="GO" id="GO:0004497">
    <property type="term" value="F:monooxygenase activity"/>
    <property type="evidence" value="ECO:0007669"/>
    <property type="project" value="UniProtKB-KW"/>
</dbReference>
<evidence type="ECO:0000313" key="7">
    <source>
        <dbReference type="EMBL" id="PVI00451.1"/>
    </source>
</evidence>
<keyword evidence="6" id="KW-1133">Transmembrane helix</keyword>
<feature type="transmembrane region" description="Helical" evidence="6">
    <location>
        <begin position="6"/>
        <end position="27"/>
    </location>
</feature>
<dbReference type="PANTHER" id="PTHR46300">
    <property type="entry name" value="P450, PUTATIVE (EUROFUNG)-RELATED-RELATED"/>
    <property type="match status" value="1"/>
</dbReference>
<evidence type="ECO:0000256" key="1">
    <source>
        <dbReference type="ARBA" id="ARBA00010617"/>
    </source>
</evidence>
<protein>
    <submittedName>
        <fullName evidence="7">Cytochrome P450</fullName>
    </submittedName>
</protein>
<dbReference type="SUPFAM" id="SSF48264">
    <property type="entry name" value="Cytochrome P450"/>
    <property type="match status" value="1"/>
</dbReference>
<proteinExistence type="inferred from homology"/>
<name>A0A2V1DQR7_9PLEO</name>
<keyword evidence="3" id="KW-0560">Oxidoreductase</keyword>
<dbReference type="PRINTS" id="PR00463">
    <property type="entry name" value="EP450I"/>
</dbReference>
<keyword evidence="4" id="KW-0408">Iron</keyword>
<keyword evidence="2" id="KW-0479">Metal-binding</keyword>
<dbReference type="Proteomes" id="UP000244855">
    <property type="component" value="Unassembled WGS sequence"/>
</dbReference>
<keyword evidence="8" id="KW-1185">Reference proteome</keyword>
<dbReference type="EMBL" id="KZ805373">
    <property type="protein sequence ID" value="PVI00451.1"/>
    <property type="molecule type" value="Genomic_DNA"/>
</dbReference>
<dbReference type="AlphaFoldDB" id="A0A2V1DQR7"/>
<dbReference type="GO" id="GO:0005506">
    <property type="term" value="F:iron ion binding"/>
    <property type="evidence" value="ECO:0007669"/>
    <property type="project" value="InterPro"/>
</dbReference>
<dbReference type="InterPro" id="IPR036396">
    <property type="entry name" value="Cyt_P450_sf"/>
</dbReference>
<dbReference type="GO" id="GO:0016705">
    <property type="term" value="F:oxidoreductase activity, acting on paired donors, with incorporation or reduction of molecular oxygen"/>
    <property type="evidence" value="ECO:0007669"/>
    <property type="project" value="InterPro"/>
</dbReference>
<reference evidence="7 8" key="1">
    <citation type="journal article" date="2018" name="Sci. Rep.">
        <title>Comparative genomics provides insights into the lifestyle and reveals functional heterogeneity of dark septate endophytic fungi.</title>
        <authorList>
            <person name="Knapp D.G."/>
            <person name="Nemeth J.B."/>
            <person name="Barry K."/>
            <person name="Hainaut M."/>
            <person name="Henrissat B."/>
            <person name="Johnson J."/>
            <person name="Kuo A."/>
            <person name="Lim J.H.P."/>
            <person name="Lipzen A."/>
            <person name="Nolan M."/>
            <person name="Ohm R.A."/>
            <person name="Tamas L."/>
            <person name="Grigoriev I.V."/>
            <person name="Spatafora J.W."/>
            <person name="Nagy L.G."/>
            <person name="Kovacs G.M."/>
        </authorList>
    </citation>
    <scope>NUCLEOTIDE SEQUENCE [LARGE SCALE GENOMIC DNA]</scope>
    <source>
        <strain evidence="7 8">DSE2036</strain>
    </source>
</reference>
<dbReference type="GO" id="GO:0020037">
    <property type="term" value="F:heme binding"/>
    <property type="evidence" value="ECO:0007669"/>
    <property type="project" value="InterPro"/>
</dbReference>
<sequence length="422" mass="47296">MALAFIFDLTYYSLLLGAIALLTLYTLSRFGRRGKYLPPGPPTLPFLGNAHQIPLKDFDRKIKQWSDQYGTVFSLKIGNGTLIVLNDREAIHELIDKKSRDFNDRGFDHHVFGTFGDIATVVMHATPIWRNQRKIAAQMMTAKTLDGEMPDIRDAEVISLMYELLADPVNFNGHIKRSIASSATIVIWGHRAKDLADFWATCGHTGDKTMNDAMVPGSYIPTDQLPILDLIPKSRAAFKKLWEEARGIVDRRRASGDKRDSIIDRVLSGNIQLDVAMSDDGINCMCGTFNIGASSTTTSSVLSSVLFLAKYPEFQDKAQEELDSVCGDSRMPVWEDFEKLPYINCIVKEALRIRPAAPLGVPHRAARDTWYKGMLIPKHAAIMIPAQPLHNDSTYYPNPTVYNPSRFLQHPRLASHYANSPD</sequence>
<dbReference type="OrthoDB" id="1103324at2759"/>
<gene>
    <name evidence="7" type="ORF">DM02DRAFT_671973</name>
</gene>
<dbReference type="STRING" id="97972.A0A2V1DQR7"/>
<evidence type="ECO:0000313" key="8">
    <source>
        <dbReference type="Proteomes" id="UP000244855"/>
    </source>
</evidence>
<evidence type="ECO:0000256" key="4">
    <source>
        <dbReference type="ARBA" id="ARBA00023004"/>
    </source>
</evidence>
<evidence type="ECO:0000256" key="2">
    <source>
        <dbReference type="ARBA" id="ARBA00022723"/>
    </source>
</evidence>
<evidence type="ECO:0000256" key="3">
    <source>
        <dbReference type="ARBA" id="ARBA00023002"/>
    </source>
</evidence>
<dbReference type="PRINTS" id="PR00385">
    <property type="entry name" value="P450"/>
</dbReference>
<dbReference type="InterPro" id="IPR001128">
    <property type="entry name" value="Cyt_P450"/>
</dbReference>
<dbReference type="Pfam" id="PF00067">
    <property type="entry name" value="p450"/>
    <property type="match status" value="1"/>
</dbReference>
<keyword evidence="6" id="KW-0472">Membrane</keyword>
<dbReference type="InterPro" id="IPR002401">
    <property type="entry name" value="Cyt_P450_E_grp-I"/>
</dbReference>